<comment type="function">
    <text evidence="10">Catalyzes the transfer of pyrophosphate from adenosine triphosphate (ATP) to 6-hydroxymethyl-7,8-dihydropterin, an enzymatic step in folate biosynthesis pathway.</text>
</comment>
<proteinExistence type="inferred from homology"/>
<accession>A0A0P1E434</accession>
<keyword evidence="6" id="KW-0547">Nucleotide-binding</keyword>
<dbReference type="RefSeq" id="WP_058273284.1">
    <property type="nucleotide sequence ID" value="NZ_CYPS01000036.1"/>
</dbReference>
<dbReference type="Gene3D" id="3.30.70.560">
    <property type="entry name" value="7,8-Dihydro-6-hydroxymethylpterin-pyrophosphokinase HPPK"/>
    <property type="match status" value="1"/>
</dbReference>
<dbReference type="PANTHER" id="PTHR43071">
    <property type="entry name" value="2-AMINO-4-HYDROXY-6-HYDROXYMETHYLDIHYDROPTERIDINE PYROPHOSPHOKINASE"/>
    <property type="match status" value="1"/>
</dbReference>
<dbReference type="GO" id="GO:0005524">
    <property type="term" value="F:ATP binding"/>
    <property type="evidence" value="ECO:0007669"/>
    <property type="project" value="UniProtKB-KW"/>
</dbReference>
<evidence type="ECO:0000256" key="11">
    <source>
        <dbReference type="ARBA" id="ARBA00029766"/>
    </source>
</evidence>
<evidence type="ECO:0000256" key="4">
    <source>
        <dbReference type="ARBA" id="ARBA00016218"/>
    </source>
</evidence>
<dbReference type="GO" id="GO:0046656">
    <property type="term" value="P:folic acid biosynthetic process"/>
    <property type="evidence" value="ECO:0007669"/>
    <property type="project" value="UniProtKB-KW"/>
</dbReference>
<dbReference type="EC" id="2.7.6.3" evidence="3"/>
<evidence type="ECO:0000256" key="2">
    <source>
        <dbReference type="ARBA" id="ARBA00005810"/>
    </source>
</evidence>
<dbReference type="AlphaFoldDB" id="A0A0P1E434"/>
<evidence type="ECO:0000313" key="14">
    <source>
        <dbReference type="EMBL" id="CUH43247.1"/>
    </source>
</evidence>
<dbReference type="InterPro" id="IPR000550">
    <property type="entry name" value="Hppk"/>
</dbReference>
<evidence type="ECO:0000256" key="5">
    <source>
        <dbReference type="ARBA" id="ARBA00022679"/>
    </source>
</evidence>
<dbReference type="GO" id="GO:0046654">
    <property type="term" value="P:tetrahydrofolate biosynthetic process"/>
    <property type="evidence" value="ECO:0007669"/>
    <property type="project" value="UniProtKB-UniPathway"/>
</dbReference>
<dbReference type="SUPFAM" id="SSF55083">
    <property type="entry name" value="6-hydroxymethyl-7,8-dihydropterin pyrophosphokinase, HPPK"/>
    <property type="match status" value="1"/>
</dbReference>
<keyword evidence="9" id="KW-0289">Folate biosynthesis</keyword>
<feature type="domain" description="7,8-dihydro-6-hydroxymethylpterin-pyrophosphokinase" evidence="13">
    <location>
        <begin position="5"/>
        <end position="156"/>
    </location>
</feature>
<protein>
    <recommendedName>
        <fullName evidence="4">2-amino-4-hydroxy-6-hydroxymethyldihydropteridine pyrophosphokinase</fullName>
        <ecNumber evidence="3">2.7.6.3</ecNumber>
    </recommendedName>
    <alternativeName>
        <fullName evidence="11">6-hydroxymethyl-7,8-dihydropterin pyrophosphokinase</fullName>
    </alternativeName>
    <alternativeName>
        <fullName evidence="12">7,8-dihydro-6-hydroxymethylpterin-pyrophosphokinase</fullName>
    </alternativeName>
</protein>
<keyword evidence="8" id="KW-0067">ATP-binding</keyword>
<keyword evidence="7 14" id="KW-0418">Kinase</keyword>
<dbReference type="Proteomes" id="UP000050786">
    <property type="component" value="Unassembled WGS sequence"/>
</dbReference>
<comment type="pathway">
    <text evidence="1">Cofactor biosynthesis; tetrahydrofolate biosynthesis; 2-amino-4-hydroxy-6-hydroxymethyl-7,8-dihydropteridine diphosphate from 7,8-dihydroneopterin triphosphate: step 4/4.</text>
</comment>
<sequence length="185" mass="20665">MSKAVIALGANLKLRGIGPKVTLQSALDAMLRQRVVIRAVSRFFETPCFPAGAGPDYVNAAALIETDRTPADLLHLLHQIEHQFGRERVQRWGMRTLDLDLVCYDDLVLPDRTEYDSWLTLPAQEQTQKAPDRLIIPHPRLQDRAFVLVPMADVAPDWRHPVLGRTVTEMLADLPAADIAEVTAV</sequence>
<dbReference type="GO" id="GO:0016301">
    <property type="term" value="F:kinase activity"/>
    <property type="evidence" value="ECO:0007669"/>
    <property type="project" value="UniProtKB-KW"/>
</dbReference>
<evidence type="ECO:0000256" key="6">
    <source>
        <dbReference type="ARBA" id="ARBA00022741"/>
    </source>
</evidence>
<evidence type="ECO:0000256" key="1">
    <source>
        <dbReference type="ARBA" id="ARBA00005051"/>
    </source>
</evidence>
<evidence type="ECO:0000256" key="3">
    <source>
        <dbReference type="ARBA" id="ARBA00013253"/>
    </source>
</evidence>
<evidence type="ECO:0000259" key="13">
    <source>
        <dbReference type="Pfam" id="PF01288"/>
    </source>
</evidence>
<dbReference type="PANTHER" id="PTHR43071:SF1">
    <property type="entry name" value="2-AMINO-4-HYDROXY-6-HYDROXYMETHYLDIHYDROPTERIDINE PYROPHOSPHOKINASE"/>
    <property type="match status" value="1"/>
</dbReference>
<name>A0A0P1E434_9RHOB</name>
<keyword evidence="15" id="KW-1185">Reference proteome</keyword>
<evidence type="ECO:0000256" key="10">
    <source>
        <dbReference type="ARBA" id="ARBA00029409"/>
    </source>
</evidence>
<keyword evidence="5 14" id="KW-0808">Transferase</keyword>
<reference evidence="15" key="1">
    <citation type="submission" date="2015-09" db="EMBL/GenBank/DDBJ databases">
        <authorList>
            <person name="Rodrigo-Torres L."/>
            <person name="Arahal D.R."/>
        </authorList>
    </citation>
    <scope>NUCLEOTIDE SEQUENCE [LARGE SCALE GENOMIC DNA]</scope>
    <source>
        <strain evidence="15">CECT 4293</strain>
    </source>
</reference>
<evidence type="ECO:0000256" key="12">
    <source>
        <dbReference type="ARBA" id="ARBA00033413"/>
    </source>
</evidence>
<evidence type="ECO:0000313" key="15">
    <source>
        <dbReference type="Proteomes" id="UP000050786"/>
    </source>
</evidence>
<evidence type="ECO:0000256" key="7">
    <source>
        <dbReference type="ARBA" id="ARBA00022777"/>
    </source>
</evidence>
<evidence type="ECO:0000256" key="8">
    <source>
        <dbReference type="ARBA" id="ARBA00022840"/>
    </source>
</evidence>
<dbReference type="EMBL" id="CYPS01000036">
    <property type="protein sequence ID" value="CUH43247.1"/>
    <property type="molecule type" value="Genomic_DNA"/>
</dbReference>
<dbReference type="NCBIfam" id="TIGR01498">
    <property type="entry name" value="folK"/>
    <property type="match status" value="1"/>
</dbReference>
<dbReference type="InterPro" id="IPR035907">
    <property type="entry name" value="Hppk_sf"/>
</dbReference>
<dbReference type="Pfam" id="PF01288">
    <property type="entry name" value="HPPK"/>
    <property type="match status" value="1"/>
</dbReference>
<evidence type="ECO:0000256" key="9">
    <source>
        <dbReference type="ARBA" id="ARBA00022909"/>
    </source>
</evidence>
<dbReference type="GO" id="GO:0003848">
    <property type="term" value="F:2-amino-4-hydroxy-6-hydroxymethyldihydropteridine diphosphokinase activity"/>
    <property type="evidence" value="ECO:0007669"/>
    <property type="project" value="UniProtKB-EC"/>
</dbReference>
<organism evidence="14 15">
    <name type="scientific">Ruegeria atlantica</name>
    <dbReference type="NCBI Taxonomy" id="81569"/>
    <lineage>
        <taxon>Bacteria</taxon>
        <taxon>Pseudomonadati</taxon>
        <taxon>Pseudomonadota</taxon>
        <taxon>Alphaproteobacteria</taxon>
        <taxon>Rhodobacterales</taxon>
        <taxon>Roseobacteraceae</taxon>
        <taxon>Ruegeria</taxon>
    </lineage>
</organism>
<dbReference type="UniPathway" id="UPA00077">
    <property type="reaction ID" value="UER00155"/>
</dbReference>
<comment type="similarity">
    <text evidence="2">Belongs to the HPPK family.</text>
</comment>
<gene>
    <name evidence="14" type="primary">folK</name>
    <name evidence="14" type="ORF">RUM4293_02140</name>
</gene>
<dbReference type="CDD" id="cd00483">
    <property type="entry name" value="HPPK"/>
    <property type="match status" value="1"/>
</dbReference>